<organism evidence="1 2">
    <name type="scientific">Thelephora ganbajun</name>
    <name type="common">Ganba fungus</name>
    <dbReference type="NCBI Taxonomy" id="370292"/>
    <lineage>
        <taxon>Eukaryota</taxon>
        <taxon>Fungi</taxon>
        <taxon>Dikarya</taxon>
        <taxon>Basidiomycota</taxon>
        <taxon>Agaricomycotina</taxon>
        <taxon>Agaricomycetes</taxon>
        <taxon>Thelephorales</taxon>
        <taxon>Thelephoraceae</taxon>
        <taxon>Thelephora</taxon>
    </lineage>
</organism>
<gene>
    <name evidence="1" type="ORF">BDM02DRAFT_3186089</name>
</gene>
<name>A0ACB6ZK02_THEGA</name>
<protein>
    <submittedName>
        <fullName evidence="1">Uncharacterized protein</fullName>
    </submittedName>
</protein>
<reference evidence="1" key="1">
    <citation type="submission" date="2019-10" db="EMBL/GenBank/DDBJ databases">
        <authorList>
            <consortium name="DOE Joint Genome Institute"/>
            <person name="Kuo A."/>
            <person name="Miyauchi S."/>
            <person name="Kiss E."/>
            <person name="Drula E."/>
            <person name="Kohler A."/>
            <person name="Sanchez-Garcia M."/>
            <person name="Andreopoulos B."/>
            <person name="Barry K.W."/>
            <person name="Bonito G."/>
            <person name="Buee M."/>
            <person name="Carver A."/>
            <person name="Chen C."/>
            <person name="Cichocki N."/>
            <person name="Clum A."/>
            <person name="Culley D."/>
            <person name="Crous P.W."/>
            <person name="Fauchery L."/>
            <person name="Girlanda M."/>
            <person name="Hayes R."/>
            <person name="Keri Z."/>
            <person name="Labutti K."/>
            <person name="Lipzen A."/>
            <person name="Lombard V."/>
            <person name="Magnuson J."/>
            <person name="Maillard F."/>
            <person name="Morin E."/>
            <person name="Murat C."/>
            <person name="Nolan M."/>
            <person name="Ohm R."/>
            <person name="Pangilinan J."/>
            <person name="Pereira M."/>
            <person name="Perotto S."/>
            <person name="Peter M."/>
            <person name="Riley R."/>
            <person name="Sitrit Y."/>
            <person name="Stielow B."/>
            <person name="Szollosi G."/>
            <person name="Zifcakova L."/>
            <person name="Stursova M."/>
            <person name="Spatafora J.W."/>
            <person name="Tedersoo L."/>
            <person name="Vaario L.-M."/>
            <person name="Yamada A."/>
            <person name="Yan M."/>
            <person name="Wang P."/>
            <person name="Xu J."/>
            <person name="Bruns T."/>
            <person name="Baldrian P."/>
            <person name="Vilgalys R."/>
            <person name="Henrissat B."/>
            <person name="Grigoriev I.V."/>
            <person name="Hibbett D."/>
            <person name="Nagy L.G."/>
            <person name="Martin F.M."/>
        </authorList>
    </citation>
    <scope>NUCLEOTIDE SEQUENCE</scope>
    <source>
        <strain evidence="1">P2</strain>
    </source>
</reference>
<dbReference type="EMBL" id="MU117994">
    <property type="protein sequence ID" value="KAF9649740.1"/>
    <property type="molecule type" value="Genomic_DNA"/>
</dbReference>
<comment type="caution">
    <text evidence="1">The sequence shown here is derived from an EMBL/GenBank/DDBJ whole genome shotgun (WGS) entry which is preliminary data.</text>
</comment>
<dbReference type="Proteomes" id="UP000886501">
    <property type="component" value="Unassembled WGS sequence"/>
</dbReference>
<reference evidence="1" key="2">
    <citation type="journal article" date="2020" name="Nat. Commun.">
        <title>Large-scale genome sequencing of mycorrhizal fungi provides insights into the early evolution of symbiotic traits.</title>
        <authorList>
            <person name="Miyauchi S."/>
            <person name="Kiss E."/>
            <person name="Kuo A."/>
            <person name="Drula E."/>
            <person name="Kohler A."/>
            <person name="Sanchez-Garcia M."/>
            <person name="Morin E."/>
            <person name="Andreopoulos B."/>
            <person name="Barry K.W."/>
            <person name="Bonito G."/>
            <person name="Buee M."/>
            <person name="Carver A."/>
            <person name="Chen C."/>
            <person name="Cichocki N."/>
            <person name="Clum A."/>
            <person name="Culley D."/>
            <person name="Crous P.W."/>
            <person name="Fauchery L."/>
            <person name="Girlanda M."/>
            <person name="Hayes R.D."/>
            <person name="Keri Z."/>
            <person name="LaButti K."/>
            <person name="Lipzen A."/>
            <person name="Lombard V."/>
            <person name="Magnuson J."/>
            <person name="Maillard F."/>
            <person name="Murat C."/>
            <person name="Nolan M."/>
            <person name="Ohm R.A."/>
            <person name="Pangilinan J."/>
            <person name="Pereira M.F."/>
            <person name="Perotto S."/>
            <person name="Peter M."/>
            <person name="Pfister S."/>
            <person name="Riley R."/>
            <person name="Sitrit Y."/>
            <person name="Stielow J.B."/>
            <person name="Szollosi G."/>
            <person name="Zifcakova L."/>
            <person name="Stursova M."/>
            <person name="Spatafora J.W."/>
            <person name="Tedersoo L."/>
            <person name="Vaario L.M."/>
            <person name="Yamada A."/>
            <person name="Yan M."/>
            <person name="Wang P."/>
            <person name="Xu J."/>
            <person name="Bruns T."/>
            <person name="Baldrian P."/>
            <person name="Vilgalys R."/>
            <person name="Dunand C."/>
            <person name="Henrissat B."/>
            <person name="Grigoriev I.V."/>
            <person name="Hibbett D."/>
            <person name="Nagy L.G."/>
            <person name="Martin F.M."/>
        </authorList>
    </citation>
    <scope>NUCLEOTIDE SEQUENCE</scope>
    <source>
        <strain evidence="1">P2</strain>
    </source>
</reference>
<proteinExistence type="predicted"/>
<sequence length="2056" mass="226125">MTSSLATQLAQGALLNSALLVDRSKRKYTESYLFTGKEANHHDLYSVHALALNGFTHLRTVNPTFKTFEQALFSDAAKSVDRTLLTKEKAEGLSLTIGRFLRLLGPYLLDAPSGKILEWLVRRFRINEFNVDDALALFLPYHETPHFTKLLSILHIKPQSTWHFLLAYKSAVKGLPRSALVTEMLKNPDLVRFIASFLPEAIKGGYLHRTLINFHTTTLVEYISRAESLDSGIAVVFLSNLLEPLKHEGSVPKDAILSSFILLSVLVQTSRLTSNTTQNILKAIAGSLRHGIGPTQMLTAVLSICAPQEKLPKIPRSLVKTLVESPGMVESLSPILGWRGSEKFLTPLLNPLVGRVNKPSARELLVTILSSPETPVLVIKELATILFESLSIEPNTAENKEQLRKLLTNLRQRHPELFSEASSDVVNKRGEDGRTQIEQLILSLSITSLGPIPSTGTAGKITELIIASVDSDPSTRVVAVRSLLEGNSDNKEIAAALISRTIDTSPTILKALYSKPSALLPHLEKGYLEAIATVLSSPATPRQLIRIHLTFLSHHFVKAYPSTVKAVVERCLWPFLLFTKAKQKTSSAVWDILASEDCSDEVTEFQLLRGCLTIIRDVEQNVVASQGEEASENGLQKLAAIDIALASRISDNIMLSESPSDHIDFVLGVLEDVNHNARALGYLVTRALLGKLSGQHQLSVAQRAIQAMAIETLQGMEDFMKGSDNLQSFINDVSLASCVVQKPGNKTTLNRLKVAVLTLIPTIPQPANSRIDWLNHVTRPDEDTRGSQYVALMATIYALANVASTLPLLSAYLLRALFISLKDDALLFLAGVWSSTLGDPSAETRTQIQLAALAHASAFLIAHEGTQGSTDFQTILPLILAVLESPSQSVRVAVVQCLSVLGRLSQAGKPEVVYAFDTVYGTHSDQLQFLDWLDFQRYTLALVDQSGYLTNDLDYLPAFHQQHLTKHKSDSKKDSGFKHRVICYLVSHAVACHLPRIRAAILKSLKDVPDATKASMLIPVFKESFEASEKVATSTTTDQEFFVAIVRAFDKNATKALNDKEGALWQIFVEVLRACLTRGPQYLKDVLEETLRGGLFRKLSFERQVALCQLALDMGGVAEAVAQCKSILSLVLEDHTLLLYLLQTLQPVVNEAAAPATKKARLDGQHNEPSFTADKLQPLTLLIEVIGTNQTFSGSKDLIIRLLDTLDKVVHCTGASVGQSDITYLEQLLMSVIGDLADRLPSNSVSSTDIKFDVLIQIIRLSDNPQTFHQALLLISSLAHLAPEAILRNVMPIFTFMGSSVLHRDDEYSFRVTIDSVLPVMTSSLKSKHTSPIRLHVALREFLSIFTDAANHIPRHRRTSFFVYLTEVLGGDEFLAPIAMLLVEKVAGRVVRQSQSDAQASLSVPLSILHHYGSAAQAQTLKDVVQESGRILAHAFKLEITEPTFLDLTRNDEDGSSFIAAKRRSHALLLFVNFALQQAKTSTNSRASSILPLLLQISAIASAHSDEKQATEIDSTARTCLNSVLSIIPAVEFVSCVTTLLTEVEDKRIRLGALDLLAERALKLSDEVRSSSSSSVLRILETVKLCLAGDDEENAQSGLKALDPLARTMAPGEENAFTELIPAILPLVHSKSSNENAMDALSAICMKLGPRIIPNLKMITSECTKLIGSEIREGNPGSPVSIKALRVLQGLLSTVPSFWTADDINLVVDLYLFHDIATETLVMANLVKAVTKRVPSSVLISTFCDTWKRLRDSSITTSYGAFFLLLKKAIHAAPRGELLHQLRALFNLFLDGFAVQGNEETSNEEAEHETISAFLELVVKLNETTFKPLFRKLYDWAFTQESDERKRAVFCRIYTALLDYFKALMTPYMSFMIQAFTDLLESFTESEEPDPELWSSLIQVLGNSFEVDEAAFWREDRLKQISGPLVSQIAVVCSSFTEINGEADRRSILSSALCALAGAVSEDYDERGGGSGGALLKSLNLGILMQTRSEDAKQRIFSTQCATELWKTNGIKLVGFVTEMSTFIAELAEDDNDTVVKETRRLKKAVEDVSGPIDGL</sequence>
<keyword evidence="2" id="KW-1185">Reference proteome</keyword>
<accession>A0ACB6ZK02</accession>
<evidence type="ECO:0000313" key="1">
    <source>
        <dbReference type="EMBL" id="KAF9649740.1"/>
    </source>
</evidence>
<evidence type="ECO:0000313" key="2">
    <source>
        <dbReference type="Proteomes" id="UP000886501"/>
    </source>
</evidence>